<dbReference type="Proteomes" id="UP000001357">
    <property type="component" value="Unassembled WGS sequence"/>
</dbReference>
<dbReference type="OMA" id="IHLHYYD"/>
<sequence length="387" mass="43511">YQTPRADSLAAKLRRVAQDCKVAAAGEVLIGNEDLQACWTALKEQAKEIKPGNLRLAYKGLCLVRERLGGESGKFSAVLSATAFMALPKDDAQTISLDQLFNVVMQYAAVEQARFKLALFDTLGSGSLTRDQLEAYIQDTAFEMEQLRAIARGFRSTYVVFAASRFLFYLGRDHPNEAIEISALVESKVLAEYQQMQQPDLSTVALQDNWFSLSNVTTVHTQYTALDVNQDGLLSLDELQHLNGGSMSPALLRRLFQEYATYEGGVDYRLYLRLVLARRDPNHPASVRFFFRLLDVDQRGYLTTTALLYFWRAMEAHPLTRDLELPRFEDVKNEIFDMVAPKDPYKITVQDLLACNCGGTVVSILTDVDGFFAYEHRESPPPSDGED</sequence>
<dbReference type="GO" id="GO:0001782">
    <property type="term" value="P:B cell homeostasis"/>
    <property type="evidence" value="ECO:0000318"/>
    <property type="project" value="GO_Central"/>
</dbReference>
<proteinExistence type="predicted"/>
<name>A9UVB3_MONBE</name>
<dbReference type="GO" id="GO:0005813">
    <property type="term" value="C:centrosome"/>
    <property type="evidence" value="ECO:0000318"/>
    <property type="project" value="GO_Central"/>
</dbReference>
<evidence type="ECO:0000256" key="3">
    <source>
        <dbReference type="ARBA" id="ARBA00022837"/>
    </source>
</evidence>
<dbReference type="Gene3D" id="1.10.238.10">
    <property type="entry name" value="EF-hand"/>
    <property type="match status" value="1"/>
</dbReference>
<feature type="non-terminal residue" evidence="5">
    <location>
        <position position="1"/>
    </location>
</feature>
<comment type="subcellular location">
    <subcellularLocation>
        <location evidence="1">Cytoplasm</location>
    </subcellularLocation>
</comment>
<dbReference type="GO" id="GO:0005509">
    <property type="term" value="F:calcium ion binding"/>
    <property type="evidence" value="ECO:0007669"/>
    <property type="project" value="InterPro"/>
</dbReference>
<gene>
    <name evidence="5" type="ORF">MONBRDRAFT_1300</name>
</gene>
<dbReference type="GeneID" id="5889447"/>
<protein>
    <recommendedName>
        <fullName evidence="4">EF-hand domain-containing protein</fullName>
    </recommendedName>
</protein>
<dbReference type="GO" id="GO:0035303">
    <property type="term" value="P:regulation of dephosphorylation"/>
    <property type="evidence" value="ECO:0007669"/>
    <property type="project" value="InterPro"/>
</dbReference>
<dbReference type="SUPFAM" id="SSF47473">
    <property type="entry name" value="EF-hand"/>
    <property type="match status" value="1"/>
</dbReference>
<dbReference type="PANTHER" id="PTHR12085">
    <property type="entry name" value="SERINE/THREONINE-PROTEIN PHOSPHATASE 2A REGULATORY SUBUNIT B'' SUBUNIT GAMMA"/>
    <property type="match status" value="1"/>
</dbReference>
<evidence type="ECO:0000256" key="2">
    <source>
        <dbReference type="ARBA" id="ARBA00022490"/>
    </source>
</evidence>
<dbReference type="InterPro" id="IPR039865">
    <property type="entry name" value="PPP2R3C"/>
</dbReference>
<dbReference type="InterPro" id="IPR002048">
    <property type="entry name" value="EF_hand_dom"/>
</dbReference>
<dbReference type="GO" id="GO:0045579">
    <property type="term" value="P:positive regulation of B cell differentiation"/>
    <property type="evidence" value="ECO:0000318"/>
    <property type="project" value="GO_Central"/>
</dbReference>
<feature type="domain" description="EF-hand" evidence="4">
    <location>
        <begin position="282"/>
        <end position="317"/>
    </location>
</feature>
<evidence type="ECO:0000313" key="5">
    <source>
        <dbReference type="EMBL" id="EDQ91052.1"/>
    </source>
</evidence>
<keyword evidence="3" id="KW-0106">Calcium</keyword>
<dbReference type="GO" id="GO:0043029">
    <property type="term" value="P:T cell homeostasis"/>
    <property type="evidence" value="ECO:0000318"/>
    <property type="project" value="GO_Central"/>
</dbReference>
<dbReference type="eggNOG" id="KOG2562">
    <property type="taxonomic scope" value="Eukaryota"/>
</dbReference>
<dbReference type="KEGG" id="mbr:MONBRDRAFT_1300"/>
<accession>A9UVB3</accession>
<dbReference type="GO" id="GO:0005737">
    <property type="term" value="C:cytoplasm"/>
    <property type="evidence" value="ECO:0007669"/>
    <property type="project" value="UniProtKB-SubCell"/>
</dbReference>
<dbReference type="GO" id="GO:0030865">
    <property type="term" value="P:cortical cytoskeleton organization"/>
    <property type="evidence" value="ECO:0000318"/>
    <property type="project" value="GO_Central"/>
</dbReference>
<evidence type="ECO:0000259" key="4">
    <source>
        <dbReference type="PROSITE" id="PS50222"/>
    </source>
</evidence>
<dbReference type="FunCoup" id="A9UVB3">
    <property type="interactions" value="1491"/>
</dbReference>
<dbReference type="InterPro" id="IPR011992">
    <property type="entry name" value="EF-hand-dom_pair"/>
</dbReference>
<evidence type="ECO:0000256" key="1">
    <source>
        <dbReference type="ARBA" id="ARBA00004496"/>
    </source>
</evidence>
<dbReference type="PROSITE" id="PS50222">
    <property type="entry name" value="EF_HAND_2"/>
    <property type="match status" value="1"/>
</dbReference>
<dbReference type="GO" id="GO:0000226">
    <property type="term" value="P:microtubule cytoskeleton organization"/>
    <property type="evidence" value="ECO:0000318"/>
    <property type="project" value="GO_Central"/>
</dbReference>
<feature type="non-terminal residue" evidence="5">
    <location>
        <position position="387"/>
    </location>
</feature>
<evidence type="ECO:0000313" key="6">
    <source>
        <dbReference type="Proteomes" id="UP000001357"/>
    </source>
</evidence>
<organism evidence="5 6">
    <name type="scientific">Monosiga brevicollis</name>
    <name type="common">Choanoflagellate</name>
    <dbReference type="NCBI Taxonomy" id="81824"/>
    <lineage>
        <taxon>Eukaryota</taxon>
        <taxon>Choanoflagellata</taxon>
        <taxon>Craspedida</taxon>
        <taxon>Salpingoecidae</taxon>
        <taxon>Monosiga</taxon>
    </lineage>
</organism>
<dbReference type="AlphaFoldDB" id="A9UVB3"/>
<dbReference type="STRING" id="81824.A9UVB3"/>
<dbReference type="RefSeq" id="XP_001744349.1">
    <property type="nucleotide sequence ID" value="XM_001744297.1"/>
</dbReference>
<dbReference type="EMBL" id="CH991546">
    <property type="protein sequence ID" value="EDQ91052.1"/>
    <property type="molecule type" value="Genomic_DNA"/>
</dbReference>
<reference evidence="5 6" key="1">
    <citation type="journal article" date="2008" name="Nature">
        <title>The genome of the choanoflagellate Monosiga brevicollis and the origin of metazoans.</title>
        <authorList>
            <consortium name="JGI Sequencing"/>
            <person name="King N."/>
            <person name="Westbrook M.J."/>
            <person name="Young S.L."/>
            <person name="Kuo A."/>
            <person name="Abedin M."/>
            <person name="Chapman J."/>
            <person name="Fairclough S."/>
            <person name="Hellsten U."/>
            <person name="Isogai Y."/>
            <person name="Letunic I."/>
            <person name="Marr M."/>
            <person name="Pincus D."/>
            <person name="Putnam N."/>
            <person name="Rokas A."/>
            <person name="Wright K.J."/>
            <person name="Zuzow R."/>
            <person name="Dirks W."/>
            <person name="Good M."/>
            <person name="Goodstein D."/>
            <person name="Lemons D."/>
            <person name="Li W."/>
            <person name="Lyons J.B."/>
            <person name="Morris A."/>
            <person name="Nichols S."/>
            <person name="Richter D.J."/>
            <person name="Salamov A."/>
            <person name="Bork P."/>
            <person name="Lim W.A."/>
            <person name="Manning G."/>
            <person name="Miller W.T."/>
            <person name="McGinnis W."/>
            <person name="Shapiro H."/>
            <person name="Tjian R."/>
            <person name="Grigoriev I.V."/>
            <person name="Rokhsar D."/>
        </authorList>
    </citation>
    <scope>NUCLEOTIDE SEQUENCE [LARGE SCALE GENOMIC DNA]</scope>
    <source>
        <strain evidence="6">MX1 / ATCC 50154</strain>
    </source>
</reference>
<dbReference type="InParanoid" id="A9UVB3"/>
<dbReference type="PANTHER" id="PTHR12085:SF3">
    <property type="entry name" value="SERINE_THREONINE-PROTEIN PHOSPHATASE 2A REGULATORY SUBUNIT B'' SUBUNIT GAMMA"/>
    <property type="match status" value="1"/>
</dbReference>
<keyword evidence="2" id="KW-0963">Cytoplasm</keyword>
<keyword evidence="6" id="KW-1185">Reference proteome</keyword>
<dbReference type="PROSITE" id="PS00018">
    <property type="entry name" value="EF_HAND_1"/>
    <property type="match status" value="1"/>
</dbReference>
<dbReference type="InterPro" id="IPR018247">
    <property type="entry name" value="EF_Hand_1_Ca_BS"/>
</dbReference>